<sequence length="83" mass="9875">MSLQCHENSKCNLQEKARGREFSKANLKRLEKERGITTQDGEVWTEPFGRKLIEMAPTICRTWRRQEERTRMSEQELERGSYA</sequence>
<name>U5CZC9_AMBTC</name>
<dbReference type="EMBL" id="KI392534">
    <property type="protein sequence ID" value="ERN14492.1"/>
    <property type="molecule type" value="Genomic_DNA"/>
</dbReference>
<keyword evidence="2" id="KW-1185">Reference proteome</keyword>
<evidence type="ECO:0000313" key="1">
    <source>
        <dbReference type="EMBL" id="ERN14492.1"/>
    </source>
</evidence>
<reference evidence="2" key="1">
    <citation type="journal article" date="2013" name="Science">
        <title>The Amborella genome and the evolution of flowering plants.</title>
        <authorList>
            <consortium name="Amborella Genome Project"/>
        </authorList>
    </citation>
    <scope>NUCLEOTIDE SEQUENCE [LARGE SCALE GENOMIC DNA]</scope>
</reference>
<proteinExistence type="predicted"/>
<gene>
    <name evidence="1" type="ORF">AMTR_s00174p00061050</name>
</gene>
<protein>
    <submittedName>
        <fullName evidence="1">Uncharacterized protein</fullName>
    </submittedName>
</protein>
<evidence type="ECO:0000313" key="2">
    <source>
        <dbReference type="Proteomes" id="UP000017836"/>
    </source>
</evidence>
<dbReference type="Proteomes" id="UP000017836">
    <property type="component" value="Unassembled WGS sequence"/>
</dbReference>
<dbReference type="HOGENOM" id="CLU_2545690_0_0_1"/>
<accession>U5CZC9</accession>
<dbReference type="Gramene" id="ERN14492">
    <property type="protein sequence ID" value="ERN14492"/>
    <property type="gene ID" value="AMTR_s00174p00061050"/>
</dbReference>
<organism evidence="1 2">
    <name type="scientific">Amborella trichopoda</name>
    <dbReference type="NCBI Taxonomy" id="13333"/>
    <lineage>
        <taxon>Eukaryota</taxon>
        <taxon>Viridiplantae</taxon>
        <taxon>Streptophyta</taxon>
        <taxon>Embryophyta</taxon>
        <taxon>Tracheophyta</taxon>
        <taxon>Spermatophyta</taxon>
        <taxon>Magnoliopsida</taxon>
        <taxon>Amborellales</taxon>
        <taxon>Amborellaceae</taxon>
        <taxon>Amborella</taxon>
    </lineage>
</organism>
<dbReference type="AlphaFoldDB" id="U5CZC9"/>